<dbReference type="EC" id="2.7.13.3" evidence="2"/>
<evidence type="ECO:0000256" key="2">
    <source>
        <dbReference type="ARBA" id="ARBA00012438"/>
    </source>
</evidence>
<dbReference type="SUPFAM" id="SSF52172">
    <property type="entry name" value="CheY-like"/>
    <property type="match status" value="1"/>
</dbReference>
<keyword evidence="6" id="KW-0472">Membrane</keyword>
<keyword evidence="3 5" id="KW-0597">Phosphoprotein</keyword>
<dbReference type="SMART" id="SM00388">
    <property type="entry name" value="HisKA"/>
    <property type="match status" value="1"/>
</dbReference>
<keyword evidence="9" id="KW-0067">ATP-binding</keyword>
<name>A0ABY9M1D7_9BURK</name>
<evidence type="ECO:0000256" key="5">
    <source>
        <dbReference type="PROSITE-ProRule" id="PRU00169"/>
    </source>
</evidence>
<dbReference type="InterPro" id="IPR035965">
    <property type="entry name" value="PAS-like_dom_sf"/>
</dbReference>
<accession>A0ABY9M1D7</accession>
<dbReference type="Gene3D" id="3.30.450.20">
    <property type="entry name" value="PAS domain"/>
    <property type="match status" value="1"/>
</dbReference>
<dbReference type="PANTHER" id="PTHR45339:SF1">
    <property type="entry name" value="HYBRID SIGNAL TRANSDUCTION HISTIDINE KINASE J"/>
    <property type="match status" value="1"/>
</dbReference>
<dbReference type="InterPro" id="IPR001789">
    <property type="entry name" value="Sig_transdc_resp-reg_receiver"/>
</dbReference>
<keyword evidence="6" id="KW-1133">Transmembrane helix</keyword>
<keyword evidence="9" id="KW-0547">Nucleotide-binding</keyword>
<comment type="catalytic activity">
    <reaction evidence="1">
        <text>ATP + protein L-histidine = ADP + protein N-phospho-L-histidine.</text>
        <dbReference type="EC" id="2.7.13.3"/>
    </reaction>
</comment>
<dbReference type="InterPro" id="IPR013656">
    <property type="entry name" value="PAS_4"/>
</dbReference>
<reference evidence="9 10" key="1">
    <citation type="submission" date="2023-08" db="EMBL/GenBank/DDBJ databases">
        <title>Achromobacter seleniivolatilans sp. nov., isolated from seleniferous soil.</title>
        <authorList>
            <person name="Zhang S."/>
            <person name="Li K."/>
            <person name="Peng J."/>
            <person name="Zhao Q."/>
            <person name="Wang H."/>
            <person name="Guo Y."/>
        </authorList>
    </citation>
    <scope>NUCLEOTIDE SEQUENCE [LARGE SCALE GENOMIC DNA]</scope>
    <source>
        <strain evidence="9 10">R39</strain>
    </source>
</reference>
<evidence type="ECO:0000256" key="6">
    <source>
        <dbReference type="SAM" id="Phobius"/>
    </source>
</evidence>
<feature type="modified residue" description="4-aspartylphosphate" evidence="5">
    <location>
        <position position="729"/>
    </location>
</feature>
<sequence>MSLNILEALLAGIAVLLLGVILVLLHFARRMLAEARGLRDQASEARTLANLKTRLLDVTPTLTAALDGMHRYLAVNQAFEKVAGLDRARLIGKRASSLPDAAGPFGVQLETYATQCAASDQVISEVIKVTGADGQVIDFLLVVQPTYGDTAATRGTLVALVDVTARLSAEREAREIKDTVEDLLEALPMAFFRVREEPGGHRWFPFIVGHTERFMRLPASEISRISSGGNLASILEGYWPAARRAMDESSASGAPIQVDLEAHRPHDDGWIRIGTAAPRRNADKSIEWNGYLVDVTQEHRDAQALTRAKAAAEANTQAKSRFLAAMSHEIRTPLATALGALELLKDTSMDTYQCQQVELADNASRLLIEILGDILDFSRLEEGPVPMENIPCALREILDQVLHIFASRARDKGLTLDLRVAPEVAAEHLSDPVRVKQIVLNLVGNAIKFTAKGGVSVTIDVVQDQNPVDALMQTVVFSVSDSGIGISPEAQSRLFRPFSQADASTARQYGGSGLGLAICQRLIHLMHGQIEVESAENRGSCFKVRLPMRVRQALHADAALHGKRVHIAVDRNADEAALQDYARTAGMLPTPIDENIDLHIADQSHWPLAGPRRSADTGILFVPPSADPQSASSAALILAGGPIRWSEFRRVCLSALQTEHPVTESSPIVRENSPRGDTARILVVEDHQPYQIVIRNMLEKLGVQVDVVADGLQALGRLEQTPYSLMLTDCHMPEMDGFELTRRVRAHRDAHIRALPIVALSADVSAEHRERIRSAGLNDFLIKPVNLSTLRTCIEKWTDTPASTLAFPERNSLPITDRSRS</sequence>
<protein>
    <recommendedName>
        <fullName evidence="2">histidine kinase</fullName>
        <ecNumber evidence="2">2.7.13.3</ecNumber>
    </recommendedName>
</protein>
<evidence type="ECO:0000259" key="8">
    <source>
        <dbReference type="PROSITE" id="PS50110"/>
    </source>
</evidence>
<dbReference type="Gene3D" id="1.10.287.130">
    <property type="match status" value="1"/>
</dbReference>
<feature type="transmembrane region" description="Helical" evidence="6">
    <location>
        <begin position="6"/>
        <end position="28"/>
    </location>
</feature>
<dbReference type="Gene3D" id="3.30.565.10">
    <property type="entry name" value="Histidine kinase-like ATPase, C-terminal domain"/>
    <property type="match status" value="1"/>
</dbReference>
<dbReference type="SUPFAM" id="SSF55785">
    <property type="entry name" value="PYP-like sensor domain (PAS domain)"/>
    <property type="match status" value="1"/>
</dbReference>
<evidence type="ECO:0000256" key="1">
    <source>
        <dbReference type="ARBA" id="ARBA00000085"/>
    </source>
</evidence>
<dbReference type="Pfam" id="PF00512">
    <property type="entry name" value="HisKA"/>
    <property type="match status" value="1"/>
</dbReference>
<dbReference type="CDD" id="cd17546">
    <property type="entry name" value="REC_hyHK_CKI1_RcsC-like"/>
    <property type="match status" value="1"/>
</dbReference>
<dbReference type="InterPro" id="IPR004358">
    <property type="entry name" value="Sig_transdc_His_kin-like_C"/>
</dbReference>
<keyword evidence="10" id="KW-1185">Reference proteome</keyword>
<dbReference type="InterPro" id="IPR011006">
    <property type="entry name" value="CheY-like_superfamily"/>
</dbReference>
<dbReference type="SUPFAM" id="SSF55874">
    <property type="entry name" value="ATPase domain of HSP90 chaperone/DNA topoisomerase II/histidine kinase"/>
    <property type="match status" value="1"/>
</dbReference>
<dbReference type="SMART" id="SM00387">
    <property type="entry name" value="HATPase_c"/>
    <property type="match status" value="1"/>
</dbReference>
<evidence type="ECO:0000313" key="10">
    <source>
        <dbReference type="Proteomes" id="UP001234798"/>
    </source>
</evidence>
<evidence type="ECO:0000259" key="7">
    <source>
        <dbReference type="PROSITE" id="PS50109"/>
    </source>
</evidence>
<dbReference type="InterPro" id="IPR036097">
    <property type="entry name" value="HisK_dim/P_sf"/>
</dbReference>
<evidence type="ECO:0000313" key="9">
    <source>
        <dbReference type="EMBL" id="WMD20806.1"/>
    </source>
</evidence>
<dbReference type="InterPro" id="IPR003594">
    <property type="entry name" value="HATPase_dom"/>
</dbReference>
<evidence type="ECO:0000256" key="4">
    <source>
        <dbReference type="ARBA" id="ARBA00023012"/>
    </source>
</evidence>
<dbReference type="InterPro" id="IPR003661">
    <property type="entry name" value="HisK_dim/P_dom"/>
</dbReference>
<dbReference type="SUPFAM" id="SSF47384">
    <property type="entry name" value="Homodimeric domain of signal transducing histidine kinase"/>
    <property type="match status" value="1"/>
</dbReference>
<gene>
    <name evidence="9" type="ORF">RAS12_00080</name>
</gene>
<dbReference type="PANTHER" id="PTHR45339">
    <property type="entry name" value="HYBRID SIGNAL TRANSDUCTION HISTIDINE KINASE J"/>
    <property type="match status" value="1"/>
</dbReference>
<dbReference type="Proteomes" id="UP001234798">
    <property type="component" value="Chromosome"/>
</dbReference>
<dbReference type="GO" id="GO:0005524">
    <property type="term" value="F:ATP binding"/>
    <property type="evidence" value="ECO:0007669"/>
    <property type="project" value="UniProtKB-KW"/>
</dbReference>
<dbReference type="PROSITE" id="PS50110">
    <property type="entry name" value="RESPONSE_REGULATORY"/>
    <property type="match status" value="1"/>
</dbReference>
<dbReference type="Pfam" id="PF00072">
    <property type="entry name" value="Response_reg"/>
    <property type="match status" value="1"/>
</dbReference>
<dbReference type="PRINTS" id="PR00344">
    <property type="entry name" value="BCTRLSENSOR"/>
</dbReference>
<dbReference type="CDD" id="cd00082">
    <property type="entry name" value="HisKA"/>
    <property type="match status" value="1"/>
</dbReference>
<dbReference type="Gene3D" id="3.40.50.2300">
    <property type="match status" value="1"/>
</dbReference>
<dbReference type="Pfam" id="PF02518">
    <property type="entry name" value="HATPase_c"/>
    <property type="match status" value="1"/>
</dbReference>
<dbReference type="Pfam" id="PF08448">
    <property type="entry name" value="PAS_4"/>
    <property type="match status" value="1"/>
</dbReference>
<dbReference type="EMBL" id="CP132976">
    <property type="protein sequence ID" value="WMD20806.1"/>
    <property type="molecule type" value="Genomic_DNA"/>
</dbReference>
<dbReference type="RefSeq" id="WP_306944256.1">
    <property type="nucleotide sequence ID" value="NZ_CP132976.1"/>
</dbReference>
<keyword evidence="6" id="KW-0812">Transmembrane</keyword>
<feature type="domain" description="Histidine kinase" evidence="7">
    <location>
        <begin position="325"/>
        <end position="550"/>
    </location>
</feature>
<dbReference type="InterPro" id="IPR036890">
    <property type="entry name" value="HATPase_C_sf"/>
</dbReference>
<organism evidence="9 10">
    <name type="scientific">Achromobacter seleniivolatilans</name>
    <dbReference type="NCBI Taxonomy" id="3047478"/>
    <lineage>
        <taxon>Bacteria</taxon>
        <taxon>Pseudomonadati</taxon>
        <taxon>Pseudomonadota</taxon>
        <taxon>Betaproteobacteria</taxon>
        <taxon>Burkholderiales</taxon>
        <taxon>Alcaligenaceae</taxon>
        <taxon>Achromobacter</taxon>
    </lineage>
</organism>
<keyword evidence="4" id="KW-0902">Two-component regulatory system</keyword>
<dbReference type="InterPro" id="IPR000014">
    <property type="entry name" value="PAS"/>
</dbReference>
<feature type="domain" description="Response regulatory" evidence="8">
    <location>
        <begin position="680"/>
        <end position="798"/>
    </location>
</feature>
<proteinExistence type="predicted"/>
<dbReference type="SMART" id="SM00448">
    <property type="entry name" value="REC"/>
    <property type="match status" value="1"/>
</dbReference>
<dbReference type="InterPro" id="IPR005467">
    <property type="entry name" value="His_kinase_dom"/>
</dbReference>
<dbReference type="PROSITE" id="PS50109">
    <property type="entry name" value="HIS_KIN"/>
    <property type="match status" value="1"/>
</dbReference>
<evidence type="ECO:0000256" key="3">
    <source>
        <dbReference type="ARBA" id="ARBA00022553"/>
    </source>
</evidence>
<dbReference type="NCBIfam" id="TIGR00229">
    <property type="entry name" value="sensory_box"/>
    <property type="match status" value="1"/>
</dbReference>
<dbReference type="CDD" id="cd16922">
    <property type="entry name" value="HATPase_EvgS-ArcB-TorS-like"/>
    <property type="match status" value="1"/>
</dbReference>